<dbReference type="PANTHER" id="PTHR43022:SF1">
    <property type="entry name" value="PROTEIN SMF"/>
    <property type="match status" value="1"/>
</dbReference>
<evidence type="ECO:0000259" key="2">
    <source>
        <dbReference type="Pfam" id="PF02481"/>
    </source>
</evidence>
<reference evidence="4 5" key="1">
    <citation type="submission" date="2020-08" db="EMBL/GenBank/DDBJ databases">
        <title>Genomic Encyclopedia of Type Strains, Phase IV (KMG-IV): sequencing the most valuable type-strain genomes for metagenomic binning, comparative biology and taxonomic classification.</title>
        <authorList>
            <person name="Goeker M."/>
        </authorList>
    </citation>
    <scope>NUCLEOTIDE SEQUENCE [LARGE SCALE GENOMIC DNA]</scope>
    <source>
        <strain evidence="4 5">DSM 29568</strain>
    </source>
</reference>
<dbReference type="SUPFAM" id="SSF102405">
    <property type="entry name" value="MCP/YpsA-like"/>
    <property type="match status" value="1"/>
</dbReference>
<comment type="similarity">
    <text evidence="1">Belongs to the DprA/Smf family.</text>
</comment>
<evidence type="ECO:0000313" key="5">
    <source>
        <dbReference type="Proteomes" id="UP000553034"/>
    </source>
</evidence>
<dbReference type="SUPFAM" id="SSF47781">
    <property type="entry name" value="RuvA domain 2-like"/>
    <property type="match status" value="1"/>
</dbReference>
<dbReference type="Pfam" id="PF02481">
    <property type="entry name" value="DNA_processg_A"/>
    <property type="match status" value="1"/>
</dbReference>
<dbReference type="GO" id="GO:0009294">
    <property type="term" value="P:DNA-mediated transformation"/>
    <property type="evidence" value="ECO:0007669"/>
    <property type="project" value="InterPro"/>
</dbReference>
<dbReference type="InterPro" id="IPR003488">
    <property type="entry name" value="DprA"/>
</dbReference>
<keyword evidence="5" id="KW-1185">Reference proteome</keyword>
<protein>
    <submittedName>
        <fullName evidence="4">DNA processing protein</fullName>
    </submittedName>
</protein>
<sequence length="365" mass="40576">MDKKELLFALALKRIPGVGDITAKKLIAYFGSAEAVFTSNASKWEGLNSVKGFLQKEISKTLYLKEAEAELAFIAEQELKVFYYKDEAYPENLKHCIDAPFLFFGKGNLNFNKPRIISIVGTRKASWRAKEFCQNLVADLVPYKPLIVSGFAYGVDICAHQAAIENNLPTIACLAHGFKQLYPAAHKKYEAEMLYAGGFVSDFCSDAVFDRKNFLRRNRIIAGLSQATLVIESANKGGSLVTATIANSYNREVFAVPGHPTEILSEGCNNLIKTQQANLLTSVKDLVYMLNWDVEKNINKQPVLFPTLSEKEQIIVDAIQKLGKALLDELALETQIPTYNLVGELLNLELKGVVKPLPGKKYELT</sequence>
<name>A0A840EN75_9FLAO</name>
<evidence type="ECO:0000259" key="3">
    <source>
        <dbReference type="Pfam" id="PF17782"/>
    </source>
</evidence>
<organism evidence="4 5">
    <name type="scientific">Mesonia hippocampi</name>
    <dbReference type="NCBI Taxonomy" id="1628250"/>
    <lineage>
        <taxon>Bacteria</taxon>
        <taxon>Pseudomonadati</taxon>
        <taxon>Bacteroidota</taxon>
        <taxon>Flavobacteriia</taxon>
        <taxon>Flavobacteriales</taxon>
        <taxon>Flavobacteriaceae</taxon>
        <taxon>Mesonia</taxon>
    </lineage>
</organism>
<dbReference type="Proteomes" id="UP000553034">
    <property type="component" value="Unassembled WGS sequence"/>
</dbReference>
<dbReference type="InterPro" id="IPR010994">
    <property type="entry name" value="RuvA_2-like"/>
</dbReference>
<evidence type="ECO:0000256" key="1">
    <source>
        <dbReference type="ARBA" id="ARBA00006525"/>
    </source>
</evidence>
<dbReference type="Gene3D" id="3.40.50.450">
    <property type="match status" value="1"/>
</dbReference>
<dbReference type="InterPro" id="IPR036388">
    <property type="entry name" value="WH-like_DNA-bd_sf"/>
</dbReference>
<dbReference type="AlphaFoldDB" id="A0A840EN75"/>
<evidence type="ECO:0000313" key="4">
    <source>
        <dbReference type="EMBL" id="MBB4118521.1"/>
    </source>
</evidence>
<feature type="domain" description="Smf/DprA SLOG" evidence="2">
    <location>
        <begin position="81"/>
        <end position="290"/>
    </location>
</feature>
<dbReference type="NCBIfam" id="TIGR00732">
    <property type="entry name" value="dprA"/>
    <property type="match status" value="1"/>
</dbReference>
<dbReference type="Gene3D" id="1.10.10.10">
    <property type="entry name" value="Winged helix-like DNA-binding domain superfamily/Winged helix DNA-binding domain"/>
    <property type="match status" value="1"/>
</dbReference>
<dbReference type="InterPro" id="IPR041614">
    <property type="entry name" value="DprA_WH"/>
</dbReference>
<dbReference type="PANTHER" id="PTHR43022">
    <property type="entry name" value="PROTEIN SMF"/>
    <property type="match status" value="1"/>
</dbReference>
<proteinExistence type="inferred from homology"/>
<dbReference type="Pfam" id="PF17782">
    <property type="entry name" value="WHD_DprA"/>
    <property type="match status" value="1"/>
</dbReference>
<accession>A0A840EN75</accession>
<feature type="domain" description="DprA winged helix" evidence="3">
    <location>
        <begin position="306"/>
        <end position="360"/>
    </location>
</feature>
<dbReference type="EMBL" id="JACIFO010000002">
    <property type="protein sequence ID" value="MBB4118521.1"/>
    <property type="molecule type" value="Genomic_DNA"/>
</dbReference>
<dbReference type="RefSeq" id="WP_183476669.1">
    <property type="nucleotide sequence ID" value="NZ_JACIFO010000002.1"/>
</dbReference>
<dbReference type="InterPro" id="IPR057666">
    <property type="entry name" value="DrpA_SLOG"/>
</dbReference>
<gene>
    <name evidence="4" type="ORF">GGR32_000795</name>
</gene>
<comment type="caution">
    <text evidence="4">The sequence shown here is derived from an EMBL/GenBank/DDBJ whole genome shotgun (WGS) entry which is preliminary data.</text>
</comment>